<keyword evidence="3" id="KW-1185">Reference proteome</keyword>
<evidence type="ECO:0000313" key="3">
    <source>
        <dbReference type="Proteomes" id="UP001480595"/>
    </source>
</evidence>
<proteinExistence type="predicted"/>
<name>A0ABR1TT46_9PEZI</name>
<protein>
    <submittedName>
        <fullName evidence="2">Uncharacterized protein</fullName>
    </submittedName>
</protein>
<gene>
    <name evidence="2" type="ORF">PG994_011545</name>
</gene>
<keyword evidence="1" id="KW-0175">Coiled coil</keyword>
<dbReference type="RefSeq" id="XP_066712064.1">
    <property type="nucleotide sequence ID" value="XM_066862954.1"/>
</dbReference>
<comment type="caution">
    <text evidence="2">The sequence shown here is derived from an EMBL/GenBank/DDBJ whole genome shotgun (WGS) entry which is preliminary data.</text>
</comment>
<organism evidence="2 3">
    <name type="scientific">Apiospora phragmitis</name>
    <dbReference type="NCBI Taxonomy" id="2905665"/>
    <lineage>
        <taxon>Eukaryota</taxon>
        <taxon>Fungi</taxon>
        <taxon>Dikarya</taxon>
        <taxon>Ascomycota</taxon>
        <taxon>Pezizomycotina</taxon>
        <taxon>Sordariomycetes</taxon>
        <taxon>Xylariomycetidae</taxon>
        <taxon>Amphisphaeriales</taxon>
        <taxon>Apiosporaceae</taxon>
        <taxon>Apiospora</taxon>
    </lineage>
</organism>
<feature type="coiled-coil region" evidence="1">
    <location>
        <begin position="252"/>
        <end position="279"/>
    </location>
</feature>
<dbReference type="EMBL" id="JAQQWL010000011">
    <property type="protein sequence ID" value="KAK8049815.1"/>
    <property type="molecule type" value="Genomic_DNA"/>
</dbReference>
<feature type="coiled-coil region" evidence="1">
    <location>
        <begin position="161"/>
        <end position="188"/>
    </location>
</feature>
<sequence>MEPVTLNCKNCEAAIGSTVNAWVQIGKTYFSPVFFPGSDFDVIAVGSIRTGESSTLVDQCDQLMLRLAFIGIYAAGIDGQVQLNVQRTLKLKETAQKNHMPNDHPWSFKGPYQGNYTSDDGMSAGQDSWGALRTDVDAQERDIQMLDIVGRQLVSNCNEAVVRLECDIKSLRTNFDTLRKDLDSHKSELYGVLTDLSFLRDAVKKNQQSPGDIWGVTALREQISIIEVKLLGTQQEFSKRSSSAEENFARGMDSVRGELAQFQEELHDLKRQLGDQRSLSGEHPFAQLRDATARDHAKGRALHYCALSREELDILTNNITKFGNRVGQVETLQMESQLLKSRVQRLEANTTSANRASP</sequence>
<dbReference type="GeneID" id="92096017"/>
<dbReference type="Proteomes" id="UP001480595">
    <property type="component" value="Unassembled WGS sequence"/>
</dbReference>
<reference evidence="2 3" key="1">
    <citation type="submission" date="2023-01" db="EMBL/GenBank/DDBJ databases">
        <title>Analysis of 21 Apiospora genomes using comparative genomics revels a genus with tremendous synthesis potential of carbohydrate active enzymes and secondary metabolites.</title>
        <authorList>
            <person name="Sorensen T."/>
        </authorList>
    </citation>
    <scope>NUCLEOTIDE SEQUENCE [LARGE SCALE GENOMIC DNA]</scope>
    <source>
        <strain evidence="2 3">CBS 135458</strain>
    </source>
</reference>
<evidence type="ECO:0000256" key="1">
    <source>
        <dbReference type="SAM" id="Coils"/>
    </source>
</evidence>
<evidence type="ECO:0000313" key="2">
    <source>
        <dbReference type="EMBL" id="KAK8049815.1"/>
    </source>
</evidence>
<accession>A0ABR1TT46</accession>